<evidence type="ECO:0000313" key="2">
    <source>
        <dbReference type="EMBL" id="SEA04424.1"/>
    </source>
</evidence>
<evidence type="ECO:0000256" key="1">
    <source>
        <dbReference type="SAM" id="MobiDB-lite"/>
    </source>
</evidence>
<organism evidence="2 3">
    <name type="scientific">Thalassobacillus cyri</name>
    <dbReference type="NCBI Taxonomy" id="571932"/>
    <lineage>
        <taxon>Bacteria</taxon>
        <taxon>Bacillati</taxon>
        <taxon>Bacillota</taxon>
        <taxon>Bacilli</taxon>
        <taxon>Bacillales</taxon>
        <taxon>Bacillaceae</taxon>
        <taxon>Thalassobacillus</taxon>
    </lineage>
</organism>
<dbReference type="STRING" id="571932.SAMN05421743_102305"/>
<accession>A0A1H3Y0N7</accession>
<proteinExistence type="predicted"/>
<dbReference type="EMBL" id="FNQR01000002">
    <property type="protein sequence ID" value="SEA04424.1"/>
    <property type="molecule type" value="Genomic_DNA"/>
</dbReference>
<keyword evidence="3" id="KW-1185">Reference proteome</keyword>
<gene>
    <name evidence="2" type="ORF">SAMN05421743_102305</name>
</gene>
<evidence type="ECO:0000313" key="3">
    <source>
        <dbReference type="Proteomes" id="UP000198584"/>
    </source>
</evidence>
<feature type="region of interest" description="Disordered" evidence="1">
    <location>
        <begin position="1"/>
        <end position="51"/>
    </location>
</feature>
<dbReference type="RefSeq" id="WP_176791310.1">
    <property type="nucleotide sequence ID" value="NZ_FNQR01000002.1"/>
</dbReference>
<dbReference type="AlphaFoldDB" id="A0A1H3Y0N7"/>
<name>A0A1H3Y0N7_9BACI</name>
<reference evidence="2 3" key="1">
    <citation type="submission" date="2016-10" db="EMBL/GenBank/DDBJ databases">
        <authorList>
            <person name="de Groot N.N."/>
        </authorList>
    </citation>
    <scope>NUCLEOTIDE SEQUENCE [LARGE SCALE GENOMIC DNA]</scope>
    <source>
        <strain evidence="2 3">CCM7597</strain>
    </source>
</reference>
<protein>
    <submittedName>
        <fullName evidence="2">Uncharacterized protein</fullName>
    </submittedName>
</protein>
<sequence>MANKSEKTRSDDSPEQKMKQKDNKRDIDPQREQVDTEVNKDSEKNPDDFEQ</sequence>
<dbReference type="Proteomes" id="UP000198584">
    <property type="component" value="Unassembled WGS sequence"/>
</dbReference>